<gene>
    <name evidence="3" type="ORF">SAMN05421773_101872</name>
</gene>
<evidence type="ECO:0000313" key="3">
    <source>
        <dbReference type="EMBL" id="SFC02867.1"/>
    </source>
</evidence>
<reference evidence="3 4" key="1">
    <citation type="submission" date="2016-10" db="EMBL/GenBank/DDBJ databases">
        <authorList>
            <person name="de Groot N.N."/>
        </authorList>
    </citation>
    <scope>NUCLEOTIDE SEQUENCE [LARGE SCALE GENOMIC DNA]</scope>
    <source>
        <strain evidence="3 4">CGMCC 4.5739</strain>
    </source>
</reference>
<proteinExistence type="predicted"/>
<keyword evidence="2" id="KW-0732">Signal</keyword>
<dbReference type="EMBL" id="FOLM01000001">
    <property type="protein sequence ID" value="SFC02867.1"/>
    <property type="molecule type" value="Genomic_DNA"/>
</dbReference>
<accession>A0A1I1FTV1</accession>
<evidence type="ECO:0000313" key="4">
    <source>
        <dbReference type="Proteomes" id="UP000199207"/>
    </source>
</evidence>
<sequence>MSIRRPLLAFAVATPLALATACSGDGDDGGLTAEKVVERLAEHLGEEEIGEPRDSTATCSNEAAGGDPQDGDCAQLIVTGQVSVYEFPTAELSREWVNRFGGVDEEDWRQAGRFAVVWSTPEQLDVGEPRRDEIAGLVAEWAAETPS</sequence>
<feature type="signal peptide" evidence="2">
    <location>
        <begin position="1"/>
        <end position="21"/>
    </location>
</feature>
<dbReference type="OrthoDB" id="4221307at2"/>
<feature type="chain" id="PRO_5011452535" description="Lipoprotein" evidence="2">
    <location>
        <begin position="22"/>
        <end position="147"/>
    </location>
</feature>
<dbReference type="RefSeq" id="WP_093837203.1">
    <property type="nucleotide sequence ID" value="NZ_FOLM01000001.1"/>
</dbReference>
<dbReference type="PROSITE" id="PS51257">
    <property type="entry name" value="PROKAR_LIPOPROTEIN"/>
    <property type="match status" value="1"/>
</dbReference>
<keyword evidence="4" id="KW-1185">Reference proteome</keyword>
<evidence type="ECO:0008006" key="5">
    <source>
        <dbReference type="Google" id="ProtNLM"/>
    </source>
</evidence>
<organism evidence="3 4">
    <name type="scientific">Streptomyces aidingensis</name>
    <dbReference type="NCBI Taxonomy" id="910347"/>
    <lineage>
        <taxon>Bacteria</taxon>
        <taxon>Bacillati</taxon>
        <taxon>Actinomycetota</taxon>
        <taxon>Actinomycetes</taxon>
        <taxon>Kitasatosporales</taxon>
        <taxon>Streptomycetaceae</taxon>
        <taxon>Streptomyces</taxon>
    </lineage>
</organism>
<dbReference type="Proteomes" id="UP000199207">
    <property type="component" value="Unassembled WGS sequence"/>
</dbReference>
<dbReference type="STRING" id="910347.SAMN05421773_101872"/>
<name>A0A1I1FTV1_9ACTN</name>
<feature type="compositionally biased region" description="Basic and acidic residues" evidence="1">
    <location>
        <begin position="44"/>
        <end position="54"/>
    </location>
</feature>
<evidence type="ECO:0000256" key="1">
    <source>
        <dbReference type="SAM" id="MobiDB-lite"/>
    </source>
</evidence>
<feature type="region of interest" description="Disordered" evidence="1">
    <location>
        <begin position="44"/>
        <end position="71"/>
    </location>
</feature>
<protein>
    <recommendedName>
        <fullName evidence="5">Lipoprotein</fullName>
    </recommendedName>
</protein>
<evidence type="ECO:0000256" key="2">
    <source>
        <dbReference type="SAM" id="SignalP"/>
    </source>
</evidence>
<dbReference type="AlphaFoldDB" id="A0A1I1FTV1"/>